<evidence type="ECO:0000313" key="2">
    <source>
        <dbReference type="EMBL" id="OMJ66426.1"/>
    </source>
</evidence>
<name>A0A1R2APL1_9CILI</name>
<protein>
    <submittedName>
        <fullName evidence="2">Uncharacterized protein</fullName>
    </submittedName>
</protein>
<accession>A0A1R2APL1</accession>
<dbReference type="AlphaFoldDB" id="A0A1R2APL1"/>
<sequence>MTSTSIPIRTASFIENDSYELRKTKEQLINTKLEISKTVHEYQDKLENAQNIIILLREEMKNQLREFRDVILNQKTGLTNVESLQVKIKTMQDVYEKKIRDLEKEKLCLKCRAFIDVPSEIDEKKLLYDYLF</sequence>
<reference evidence="2 3" key="1">
    <citation type="submission" date="2016-11" db="EMBL/GenBank/DDBJ databases">
        <title>The macronuclear genome of Stentor coeruleus: a giant cell with tiny introns.</title>
        <authorList>
            <person name="Slabodnick M."/>
            <person name="Ruby J.G."/>
            <person name="Reiff S.B."/>
            <person name="Swart E.C."/>
            <person name="Gosai S."/>
            <person name="Prabakaran S."/>
            <person name="Witkowska E."/>
            <person name="Larue G.E."/>
            <person name="Fisher S."/>
            <person name="Freeman R.M."/>
            <person name="Gunawardena J."/>
            <person name="Chu W."/>
            <person name="Stover N.A."/>
            <person name="Gregory B.D."/>
            <person name="Nowacki M."/>
            <person name="Derisi J."/>
            <person name="Roy S.W."/>
            <person name="Marshall W.F."/>
            <person name="Sood P."/>
        </authorList>
    </citation>
    <scope>NUCLEOTIDE SEQUENCE [LARGE SCALE GENOMIC DNA]</scope>
    <source>
        <strain evidence="2">WM001</strain>
    </source>
</reference>
<organism evidence="2 3">
    <name type="scientific">Stentor coeruleus</name>
    <dbReference type="NCBI Taxonomy" id="5963"/>
    <lineage>
        <taxon>Eukaryota</taxon>
        <taxon>Sar</taxon>
        <taxon>Alveolata</taxon>
        <taxon>Ciliophora</taxon>
        <taxon>Postciliodesmatophora</taxon>
        <taxon>Heterotrichea</taxon>
        <taxon>Heterotrichida</taxon>
        <taxon>Stentoridae</taxon>
        <taxon>Stentor</taxon>
    </lineage>
</organism>
<dbReference type="Proteomes" id="UP000187209">
    <property type="component" value="Unassembled WGS sequence"/>
</dbReference>
<dbReference type="EMBL" id="MPUH01001720">
    <property type="protein sequence ID" value="OMJ66426.1"/>
    <property type="molecule type" value="Genomic_DNA"/>
</dbReference>
<proteinExistence type="predicted"/>
<evidence type="ECO:0000256" key="1">
    <source>
        <dbReference type="SAM" id="Coils"/>
    </source>
</evidence>
<evidence type="ECO:0000313" key="3">
    <source>
        <dbReference type="Proteomes" id="UP000187209"/>
    </source>
</evidence>
<feature type="coiled-coil region" evidence="1">
    <location>
        <begin position="32"/>
        <end position="66"/>
    </location>
</feature>
<comment type="caution">
    <text evidence="2">The sequence shown here is derived from an EMBL/GenBank/DDBJ whole genome shotgun (WGS) entry which is preliminary data.</text>
</comment>
<keyword evidence="3" id="KW-1185">Reference proteome</keyword>
<gene>
    <name evidence="2" type="ORF">SteCoe_36720</name>
</gene>
<keyword evidence="1" id="KW-0175">Coiled coil</keyword>